<dbReference type="Pfam" id="PF00505">
    <property type="entry name" value="HMG_box"/>
    <property type="match status" value="1"/>
</dbReference>
<evidence type="ECO:0000256" key="1">
    <source>
        <dbReference type="ARBA" id="ARBA00023015"/>
    </source>
</evidence>
<dbReference type="SUPFAM" id="SSF47095">
    <property type="entry name" value="HMG-box"/>
    <property type="match status" value="1"/>
</dbReference>
<dbReference type="GO" id="GO:0030154">
    <property type="term" value="P:cell differentiation"/>
    <property type="evidence" value="ECO:0007669"/>
    <property type="project" value="TreeGrafter"/>
</dbReference>
<feature type="DNA-binding region" description="HMG box" evidence="4">
    <location>
        <begin position="97"/>
        <end position="165"/>
    </location>
</feature>
<dbReference type="PROSITE" id="PS50118">
    <property type="entry name" value="HMG_BOX_2"/>
    <property type="match status" value="1"/>
</dbReference>
<feature type="domain" description="HMG box" evidence="6">
    <location>
        <begin position="97"/>
        <end position="165"/>
    </location>
</feature>
<dbReference type="SMART" id="SM00398">
    <property type="entry name" value="HMG"/>
    <property type="match status" value="1"/>
</dbReference>
<dbReference type="InterPro" id="IPR036910">
    <property type="entry name" value="HMG_box_dom_sf"/>
</dbReference>
<keyword evidence="4" id="KW-0539">Nucleus</keyword>
<dbReference type="Gene3D" id="1.10.30.10">
    <property type="entry name" value="High mobility group box domain"/>
    <property type="match status" value="1"/>
</dbReference>
<dbReference type="AlphaFoldDB" id="A0A9P9FAY7"/>
<accession>A0A9P9FAY7</accession>
<comment type="caution">
    <text evidence="7">The sequence shown here is derived from an EMBL/GenBank/DDBJ whole genome shotgun (WGS) entry which is preliminary data.</text>
</comment>
<dbReference type="InterPro" id="IPR009071">
    <property type="entry name" value="HMG_box_dom"/>
</dbReference>
<dbReference type="GO" id="GO:0000122">
    <property type="term" value="P:negative regulation of transcription by RNA polymerase II"/>
    <property type="evidence" value="ECO:0007669"/>
    <property type="project" value="TreeGrafter"/>
</dbReference>
<evidence type="ECO:0000259" key="6">
    <source>
        <dbReference type="PROSITE" id="PS50118"/>
    </source>
</evidence>
<feature type="region of interest" description="Disordered" evidence="5">
    <location>
        <begin position="1"/>
        <end position="46"/>
    </location>
</feature>
<dbReference type="PANTHER" id="PTHR10270">
    <property type="entry name" value="SOX TRANSCRIPTION FACTOR"/>
    <property type="match status" value="1"/>
</dbReference>
<dbReference type="OrthoDB" id="6247875at2759"/>
<evidence type="ECO:0000256" key="4">
    <source>
        <dbReference type="PROSITE-ProRule" id="PRU00267"/>
    </source>
</evidence>
<dbReference type="InterPro" id="IPR050140">
    <property type="entry name" value="SRY-related_HMG-box_TF-like"/>
</dbReference>
<keyword evidence="2 4" id="KW-0238">DNA-binding</keyword>
<feature type="region of interest" description="Disordered" evidence="5">
    <location>
        <begin position="271"/>
        <end position="353"/>
    </location>
</feature>
<dbReference type="Proteomes" id="UP000738349">
    <property type="component" value="Unassembled WGS sequence"/>
</dbReference>
<sequence length="664" mass="73022">MTQVISLVAHPKAMAPAHSSPMELDDHEGPGAFRTAADTPDSPGPRTVDMARKRAASINTVEANHARFEHLKLNTPTSMNRGSPRDHMCLCIPAPKIPRPRNAFILYRQHHQAQVVAQNPNLSNPEISKIIGEQWKDESEDIKNNWKGLAEEEKLRHQRQYPDYRYQPRRGSRAQTSRPGSSSADDAGRCPKCNGRTMATPRTPSGTFPTPAVTKEPMNQYHPALRGDESELARRGSSGSMPPARLRYPPQRLNPYEVDEYDLESPEMKRRRFNSGGSYHSVSSPGMAPGQATRTMSMGGPSGAMRPYTGTPLPEPGSLTRSKSGPMPPPPRPSISGAWPEQIHHSGRHQSFDESLRLPPLQTSVPMSPSVAGEVDIRQMGTPVTGLGISATRDPQARSIEAMVMSIPFTRKLAVLSRISQPLAPPRPGSPEIETRGAIIAVEGPMTKMVQQVGQTVENALLASEKYALKTWANHSTQELQDDEAQSNQDGASSESQSFFTSYFKTMLRWHEKSREIVKHITEPNAGESPRRGSAESNSSTESRGKPPSNVPVALLKEGFSLTLSDMFACTTPIADAYAPVDHWQWMATLWRGVVGPDMVVYVKPSVEEEIAKHGSVHVQKRPGLMVVRVPVGSDLDEATERRVAFEVVEWVRGGSYREGFGQA</sequence>
<keyword evidence="8" id="KW-1185">Reference proteome</keyword>
<organism evidence="7 8">
    <name type="scientific">Dactylonectria macrodidyma</name>
    <dbReference type="NCBI Taxonomy" id="307937"/>
    <lineage>
        <taxon>Eukaryota</taxon>
        <taxon>Fungi</taxon>
        <taxon>Dikarya</taxon>
        <taxon>Ascomycota</taxon>
        <taxon>Pezizomycotina</taxon>
        <taxon>Sordariomycetes</taxon>
        <taxon>Hypocreomycetidae</taxon>
        <taxon>Hypocreales</taxon>
        <taxon>Nectriaceae</taxon>
        <taxon>Dactylonectria</taxon>
    </lineage>
</organism>
<feature type="compositionally biased region" description="Polar residues" evidence="5">
    <location>
        <begin position="173"/>
        <end position="184"/>
    </location>
</feature>
<feature type="compositionally biased region" description="Basic and acidic residues" evidence="5">
    <location>
        <begin position="225"/>
        <end position="234"/>
    </location>
</feature>
<dbReference type="FunFam" id="1.10.30.10:FF:000041">
    <property type="entry name" value="HMG box family protein"/>
    <property type="match status" value="1"/>
</dbReference>
<dbReference type="EMBL" id="JAGMUV010000005">
    <property type="protein sequence ID" value="KAH7157027.1"/>
    <property type="molecule type" value="Genomic_DNA"/>
</dbReference>
<feature type="region of interest" description="Disordered" evidence="5">
    <location>
        <begin position="153"/>
        <end position="251"/>
    </location>
</feature>
<dbReference type="GO" id="GO:0001228">
    <property type="term" value="F:DNA-binding transcription activator activity, RNA polymerase II-specific"/>
    <property type="evidence" value="ECO:0007669"/>
    <property type="project" value="TreeGrafter"/>
</dbReference>
<evidence type="ECO:0000313" key="7">
    <source>
        <dbReference type="EMBL" id="KAH7157027.1"/>
    </source>
</evidence>
<keyword evidence="1" id="KW-0805">Transcription regulation</keyword>
<feature type="compositionally biased region" description="Polar residues" evidence="5">
    <location>
        <begin position="275"/>
        <end position="284"/>
    </location>
</feature>
<name>A0A9P9FAY7_9HYPO</name>
<evidence type="ECO:0000256" key="5">
    <source>
        <dbReference type="SAM" id="MobiDB-lite"/>
    </source>
</evidence>
<protein>
    <recommendedName>
        <fullName evidence="6">HMG box domain-containing protein</fullName>
    </recommendedName>
</protein>
<dbReference type="CDD" id="cd01389">
    <property type="entry name" value="HMG-box_ROX1-like"/>
    <property type="match status" value="1"/>
</dbReference>
<keyword evidence="3" id="KW-0804">Transcription</keyword>
<dbReference type="GO" id="GO:0005634">
    <property type="term" value="C:nucleus"/>
    <property type="evidence" value="ECO:0007669"/>
    <property type="project" value="UniProtKB-UniRule"/>
</dbReference>
<reference evidence="7" key="1">
    <citation type="journal article" date="2021" name="Nat. Commun.">
        <title>Genetic determinants of endophytism in the Arabidopsis root mycobiome.</title>
        <authorList>
            <person name="Mesny F."/>
            <person name="Miyauchi S."/>
            <person name="Thiergart T."/>
            <person name="Pickel B."/>
            <person name="Atanasova L."/>
            <person name="Karlsson M."/>
            <person name="Huettel B."/>
            <person name="Barry K.W."/>
            <person name="Haridas S."/>
            <person name="Chen C."/>
            <person name="Bauer D."/>
            <person name="Andreopoulos W."/>
            <person name="Pangilinan J."/>
            <person name="LaButti K."/>
            <person name="Riley R."/>
            <person name="Lipzen A."/>
            <person name="Clum A."/>
            <person name="Drula E."/>
            <person name="Henrissat B."/>
            <person name="Kohler A."/>
            <person name="Grigoriev I.V."/>
            <person name="Martin F.M."/>
            <person name="Hacquard S."/>
        </authorList>
    </citation>
    <scope>NUCLEOTIDE SEQUENCE</scope>
    <source>
        <strain evidence="7">MPI-CAGE-AT-0147</strain>
    </source>
</reference>
<evidence type="ECO:0000256" key="3">
    <source>
        <dbReference type="ARBA" id="ARBA00023163"/>
    </source>
</evidence>
<proteinExistence type="predicted"/>
<dbReference type="GO" id="GO:0000978">
    <property type="term" value="F:RNA polymerase II cis-regulatory region sequence-specific DNA binding"/>
    <property type="evidence" value="ECO:0007669"/>
    <property type="project" value="TreeGrafter"/>
</dbReference>
<gene>
    <name evidence="7" type="ORF">EDB81DRAFT_881314</name>
</gene>
<feature type="region of interest" description="Disordered" evidence="5">
    <location>
        <begin position="521"/>
        <end position="551"/>
    </location>
</feature>
<dbReference type="PANTHER" id="PTHR10270:SF320">
    <property type="entry name" value="BOX TRANSCRIPTIONAL REGULATOR, PUTATIVE (AFU_ORTHOLOGUE AFUA_4G10820)-RELATED"/>
    <property type="match status" value="1"/>
</dbReference>
<evidence type="ECO:0000256" key="2">
    <source>
        <dbReference type="ARBA" id="ARBA00023125"/>
    </source>
</evidence>
<evidence type="ECO:0000313" key="8">
    <source>
        <dbReference type="Proteomes" id="UP000738349"/>
    </source>
</evidence>